<dbReference type="Gene3D" id="3.50.50.60">
    <property type="entry name" value="FAD/NAD(P)-binding domain"/>
    <property type="match status" value="1"/>
</dbReference>
<dbReference type="SUPFAM" id="SSF51905">
    <property type="entry name" value="FAD/NAD(P)-binding domain"/>
    <property type="match status" value="1"/>
</dbReference>
<evidence type="ECO:0000256" key="5">
    <source>
        <dbReference type="ARBA" id="ARBA00023033"/>
    </source>
</evidence>
<keyword evidence="3" id="KW-0274">FAD</keyword>
<accession>A0A9W9PFY7</accession>
<dbReference type="SUPFAM" id="SSF54373">
    <property type="entry name" value="FAD-linked reductases, C-terminal domain"/>
    <property type="match status" value="1"/>
</dbReference>
<name>A0A9W9PFY7_9EURO</name>
<evidence type="ECO:0000256" key="1">
    <source>
        <dbReference type="ARBA" id="ARBA00007992"/>
    </source>
</evidence>
<dbReference type="Pfam" id="PF01494">
    <property type="entry name" value="FAD_binding_3"/>
    <property type="match status" value="1"/>
</dbReference>
<evidence type="ECO:0000259" key="6">
    <source>
        <dbReference type="Pfam" id="PF01494"/>
    </source>
</evidence>
<dbReference type="Proteomes" id="UP001150941">
    <property type="component" value="Unassembled WGS sequence"/>
</dbReference>
<proteinExistence type="inferred from homology"/>
<keyword evidence="2" id="KW-0285">Flavoprotein</keyword>
<keyword evidence="5" id="KW-0503">Monooxygenase</keyword>
<dbReference type="InterPro" id="IPR002938">
    <property type="entry name" value="FAD-bd"/>
</dbReference>
<dbReference type="PANTHER" id="PTHR13789:SF215">
    <property type="entry name" value="FAD-BINDING DOMAIN-CONTAINING PROTEIN-RELATED"/>
    <property type="match status" value="1"/>
</dbReference>
<comment type="caution">
    <text evidence="7">The sequence shown here is derived from an EMBL/GenBank/DDBJ whole genome shotgun (WGS) entry which is preliminary data.</text>
</comment>
<evidence type="ECO:0000313" key="8">
    <source>
        <dbReference type="Proteomes" id="UP001150941"/>
    </source>
</evidence>
<reference evidence="7" key="1">
    <citation type="submission" date="2022-11" db="EMBL/GenBank/DDBJ databases">
        <authorList>
            <person name="Petersen C."/>
        </authorList>
    </citation>
    <scope>NUCLEOTIDE SEQUENCE</scope>
    <source>
        <strain evidence="7">IBT 19713</strain>
    </source>
</reference>
<gene>
    <name evidence="7" type="ORF">N7468_000988</name>
</gene>
<evidence type="ECO:0000256" key="2">
    <source>
        <dbReference type="ARBA" id="ARBA00022630"/>
    </source>
</evidence>
<dbReference type="RefSeq" id="XP_058333426.1">
    <property type="nucleotide sequence ID" value="XM_058470285.1"/>
</dbReference>
<keyword evidence="4" id="KW-0560">Oxidoreductase</keyword>
<dbReference type="InterPro" id="IPR050493">
    <property type="entry name" value="FAD-dep_Monooxygenase_BioMet"/>
</dbReference>
<dbReference type="GeneID" id="83197588"/>
<feature type="domain" description="FAD-binding" evidence="6">
    <location>
        <begin position="4"/>
        <end position="362"/>
    </location>
</feature>
<dbReference type="GO" id="GO:0004497">
    <property type="term" value="F:monooxygenase activity"/>
    <property type="evidence" value="ECO:0007669"/>
    <property type="project" value="UniProtKB-KW"/>
</dbReference>
<dbReference type="PANTHER" id="PTHR13789">
    <property type="entry name" value="MONOOXYGENASE"/>
    <property type="match status" value="1"/>
</dbReference>
<protein>
    <recommendedName>
        <fullName evidence="6">FAD-binding domain-containing protein</fullName>
    </recommendedName>
</protein>
<sequence length="414" mass="45197">MPLNVIVVGAGLGGLGAAIALNRQGHDVTVFERSSFLNETGAAIHVAPNATRILKEWECNMDLLDPVLCKKADVRDSNGNLVRAAVVTEEQQRALDVHHEWILTHRVDLHNALRNTASQEIDGRKIDIRLSAPVLSVDAEKGEVVLKNGDKYRADLIVGADGVHSRTVSAITGEDRAVINTGQSCFRFLVSVDKMRKNPLTCSLLGKTGLDSLHAFSTFDRRLVVYPCRGGKLLNCAGIYPPGPEEDAGGDASWHHAASKDHLVKTFAGFGEDLLEMCRMAEDVKLWSLASRDPASTFVKGKLALIGDAAHPMLPHQGQGGAQAFEDAAALAGVLTADVAPEQLSQRLDLYNELRYSHAVTVMIMSRINDERREEMLNELRRFVPNAELPKNMFAFAWASDPIKKAAQLVESQQ</sequence>
<keyword evidence="8" id="KW-1185">Reference proteome</keyword>
<dbReference type="EMBL" id="JAPQKS010000002">
    <property type="protein sequence ID" value="KAJ5246005.1"/>
    <property type="molecule type" value="Genomic_DNA"/>
</dbReference>
<evidence type="ECO:0000256" key="4">
    <source>
        <dbReference type="ARBA" id="ARBA00023002"/>
    </source>
</evidence>
<comment type="similarity">
    <text evidence="1">Belongs to the paxM FAD-dependent monooxygenase family.</text>
</comment>
<evidence type="ECO:0000256" key="3">
    <source>
        <dbReference type="ARBA" id="ARBA00022827"/>
    </source>
</evidence>
<evidence type="ECO:0000313" key="7">
    <source>
        <dbReference type="EMBL" id="KAJ5246005.1"/>
    </source>
</evidence>
<dbReference type="AlphaFoldDB" id="A0A9W9PFY7"/>
<dbReference type="InterPro" id="IPR036188">
    <property type="entry name" value="FAD/NAD-bd_sf"/>
</dbReference>
<dbReference type="OrthoDB" id="9993796at2759"/>
<dbReference type="GO" id="GO:0071949">
    <property type="term" value="F:FAD binding"/>
    <property type="evidence" value="ECO:0007669"/>
    <property type="project" value="InterPro"/>
</dbReference>
<organism evidence="7 8">
    <name type="scientific">Penicillium chermesinum</name>
    <dbReference type="NCBI Taxonomy" id="63820"/>
    <lineage>
        <taxon>Eukaryota</taxon>
        <taxon>Fungi</taxon>
        <taxon>Dikarya</taxon>
        <taxon>Ascomycota</taxon>
        <taxon>Pezizomycotina</taxon>
        <taxon>Eurotiomycetes</taxon>
        <taxon>Eurotiomycetidae</taxon>
        <taxon>Eurotiales</taxon>
        <taxon>Aspergillaceae</taxon>
        <taxon>Penicillium</taxon>
    </lineage>
</organism>
<dbReference type="PRINTS" id="PR00420">
    <property type="entry name" value="RNGMNOXGNASE"/>
</dbReference>
<reference evidence="7" key="2">
    <citation type="journal article" date="2023" name="IMA Fungus">
        <title>Comparative genomic study of the Penicillium genus elucidates a diverse pangenome and 15 lateral gene transfer events.</title>
        <authorList>
            <person name="Petersen C."/>
            <person name="Sorensen T."/>
            <person name="Nielsen M.R."/>
            <person name="Sondergaard T.E."/>
            <person name="Sorensen J.L."/>
            <person name="Fitzpatrick D.A."/>
            <person name="Frisvad J.C."/>
            <person name="Nielsen K.L."/>
        </authorList>
    </citation>
    <scope>NUCLEOTIDE SEQUENCE</scope>
    <source>
        <strain evidence="7">IBT 19713</strain>
    </source>
</reference>